<sequence length="108" mass="11789">MEDIIRLDQNEEEMKVNLLELQKLLLTLVGDHEGHDKFLPAAHNPADEPAPGAPAPQEIGAAEEQPDFYEVSVVDSVEPAPGEAREGSPRDNPTSQKIVQLLPVTQDT</sequence>
<proteinExistence type="predicted"/>
<dbReference type="Proteomes" id="UP000013456">
    <property type="component" value="Chromosome 7"/>
</dbReference>
<dbReference type="HOGENOM" id="CLU_075321_0_0_1"/>
<evidence type="ECO:0000313" key="2">
    <source>
        <dbReference type="EMBL" id="EHH27490.1"/>
    </source>
</evidence>
<name>G7MYD2_MACMU</name>
<feature type="region of interest" description="Disordered" evidence="1">
    <location>
        <begin position="75"/>
        <end position="108"/>
    </location>
</feature>
<protein>
    <submittedName>
        <fullName evidence="2">Uncharacterized protein</fullName>
    </submittedName>
</protein>
<dbReference type="GO" id="GO:0005794">
    <property type="term" value="C:Golgi apparatus"/>
    <property type="evidence" value="ECO:0007669"/>
    <property type="project" value="InterPro"/>
</dbReference>
<dbReference type="PANTHER" id="PTHR10881">
    <property type="entry name" value="GOLGIN SUBFAMILY A MEMBER-RELATED"/>
    <property type="match status" value="1"/>
</dbReference>
<dbReference type="EMBL" id="CM001259">
    <property type="protein sequence ID" value="EHH27490.1"/>
    <property type="molecule type" value="Genomic_DNA"/>
</dbReference>
<dbReference type="PANTHER" id="PTHR10881:SF44">
    <property type="entry name" value="GOLGIN SUBFAMILY A MEMBER 6A-RELATED"/>
    <property type="match status" value="1"/>
</dbReference>
<feature type="compositionally biased region" description="Low complexity" evidence="1">
    <location>
        <begin position="47"/>
        <end position="58"/>
    </location>
</feature>
<accession>G7MYD2</accession>
<feature type="non-terminal residue" evidence="2">
    <location>
        <position position="108"/>
    </location>
</feature>
<evidence type="ECO:0000256" key="1">
    <source>
        <dbReference type="SAM" id="MobiDB-lite"/>
    </source>
</evidence>
<organism evidence="2">
    <name type="scientific">Macaca mulatta</name>
    <name type="common">Rhesus macaque</name>
    <dbReference type="NCBI Taxonomy" id="9544"/>
    <lineage>
        <taxon>Eukaryota</taxon>
        <taxon>Metazoa</taxon>
        <taxon>Chordata</taxon>
        <taxon>Craniata</taxon>
        <taxon>Vertebrata</taxon>
        <taxon>Euteleostomi</taxon>
        <taxon>Mammalia</taxon>
        <taxon>Eutheria</taxon>
        <taxon>Euarchontoglires</taxon>
        <taxon>Primates</taxon>
        <taxon>Haplorrhini</taxon>
        <taxon>Catarrhini</taxon>
        <taxon>Cercopithecidae</taxon>
        <taxon>Cercopithecinae</taxon>
        <taxon>Macaca</taxon>
    </lineage>
</organism>
<dbReference type="AlphaFoldDB" id="G7MYD2"/>
<reference evidence="2" key="1">
    <citation type="journal article" date="2011" name="Nat. Biotechnol.">
        <title>Genome sequencing and comparison of two nonhuman primate animal models, the cynomolgus and Chinese rhesus macaques.</title>
        <authorList>
            <person name="Yan G."/>
            <person name="Zhang G."/>
            <person name="Fang X."/>
            <person name="Zhang Y."/>
            <person name="Li C."/>
            <person name="Ling F."/>
            <person name="Cooper D.N."/>
            <person name="Li Q."/>
            <person name="Li Y."/>
            <person name="van Gool A.J."/>
            <person name="Du H."/>
            <person name="Chen J."/>
            <person name="Chen R."/>
            <person name="Zhang P."/>
            <person name="Huang Z."/>
            <person name="Thompson J.R."/>
            <person name="Meng Y."/>
            <person name="Bai Y."/>
            <person name="Wang J."/>
            <person name="Zhuo M."/>
            <person name="Wang T."/>
            <person name="Huang Y."/>
            <person name="Wei L."/>
            <person name="Li J."/>
            <person name="Wang Z."/>
            <person name="Hu H."/>
            <person name="Yang P."/>
            <person name="Le L."/>
            <person name="Stenson P.D."/>
            <person name="Li B."/>
            <person name="Liu X."/>
            <person name="Ball E.V."/>
            <person name="An N."/>
            <person name="Huang Q."/>
            <person name="Zhang Y."/>
            <person name="Fan W."/>
            <person name="Zhang X."/>
            <person name="Li Y."/>
            <person name="Wang W."/>
            <person name="Katze M.G."/>
            <person name="Su B."/>
            <person name="Nielsen R."/>
            <person name="Yang H."/>
            <person name="Wang J."/>
            <person name="Wang X."/>
            <person name="Wang J."/>
        </authorList>
    </citation>
    <scope>NUCLEOTIDE SEQUENCE [LARGE SCALE GENOMIC DNA]</scope>
    <source>
        <strain evidence="2">CR-5</strain>
    </source>
</reference>
<dbReference type="InterPro" id="IPR024858">
    <property type="entry name" value="GOLGA"/>
</dbReference>
<gene>
    <name evidence="2" type="ORF">EGK_17690</name>
</gene>
<feature type="region of interest" description="Disordered" evidence="1">
    <location>
        <begin position="35"/>
        <end position="58"/>
    </location>
</feature>
<feature type="compositionally biased region" description="Polar residues" evidence="1">
    <location>
        <begin position="91"/>
        <end position="108"/>
    </location>
</feature>